<gene>
    <name evidence="2" type="ORF">B0H17DRAFT_1196074</name>
</gene>
<organism evidence="2 3">
    <name type="scientific">Mycena rosella</name>
    <name type="common">Pink bonnet</name>
    <name type="synonym">Agaricus rosellus</name>
    <dbReference type="NCBI Taxonomy" id="1033263"/>
    <lineage>
        <taxon>Eukaryota</taxon>
        <taxon>Fungi</taxon>
        <taxon>Dikarya</taxon>
        <taxon>Basidiomycota</taxon>
        <taxon>Agaricomycotina</taxon>
        <taxon>Agaricomycetes</taxon>
        <taxon>Agaricomycetidae</taxon>
        <taxon>Agaricales</taxon>
        <taxon>Marasmiineae</taxon>
        <taxon>Mycenaceae</taxon>
        <taxon>Mycena</taxon>
    </lineage>
</organism>
<name>A0AAD7DVP9_MYCRO</name>
<reference evidence="2" key="1">
    <citation type="submission" date="2023-03" db="EMBL/GenBank/DDBJ databases">
        <title>Massive genome expansion in bonnet fungi (Mycena s.s.) driven by repeated elements and novel gene families across ecological guilds.</title>
        <authorList>
            <consortium name="Lawrence Berkeley National Laboratory"/>
            <person name="Harder C.B."/>
            <person name="Miyauchi S."/>
            <person name="Viragh M."/>
            <person name="Kuo A."/>
            <person name="Thoen E."/>
            <person name="Andreopoulos B."/>
            <person name="Lu D."/>
            <person name="Skrede I."/>
            <person name="Drula E."/>
            <person name="Henrissat B."/>
            <person name="Morin E."/>
            <person name="Kohler A."/>
            <person name="Barry K."/>
            <person name="LaButti K."/>
            <person name="Morin E."/>
            <person name="Salamov A."/>
            <person name="Lipzen A."/>
            <person name="Mereny Z."/>
            <person name="Hegedus B."/>
            <person name="Baldrian P."/>
            <person name="Stursova M."/>
            <person name="Weitz H."/>
            <person name="Taylor A."/>
            <person name="Grigoriev I.V."/>
            <person name="Nagy L.G."/>
            <person name="Martin F."/>
            <person name="Kauserud H."/>
        </authorList>
    </citation>
    <scope>NUCLEOTIDE SEQUENCE</scope>
    <source>
        <strain evidence="2">CBHHK067</strain>
    </source>
</reference>
<keyword evidence="3" id="KW-1185">Reference proteome</keyword>
<sequence>MATYPTPRLHNNDRAFLASSMVDLGNGPVKNIIKATFEEQDGKCPSKRTIAAWQNKLGPLLLGSEEWRHWLTKWIMYCMGIIIPLRDAVELAMDVLWERWNCQDDAAEDLLLLSQVAAVKAIEPPREANLFADERKDAEKAFDEVEGDENQVKEEGEMEDEEAPKLHVQCQIWRHSLGLFFGIGEFQARKNTEKNLNAAIMALCEMRKIPDHVLLSRTWQIVFKKSGLCNMIEIIINPDVRPEIYDTFVQKSFEKFNWRAFLGQIHYDSTPSKCRVAKDSWVGGSVKPRIEDVLKVMSDPLFPVSMRYHCQQIFFGLSLDNWKFEWAWWILPTLRSMKPQSYVPLPEEWDIEHIWCQLCRIDVEKWGGHAQKR</sequence>
<evidence type="ECO:0000256" key="1">
    <source>
        <dbReference type="SAM" id="MobiDB-lite"/>
    </source>
</evidence>
<dbReference type="Proteomes" id="UP001221757">
    <property type="component" value="Unassembled WGS sequence"/>
</dbReference>
<evidence type="ECO:0000313" key="2">
    <source>
        <dbReference type="EMBL" id="KAJ7700069.1"/>
    </source>
</evidence>
<evidence type="ECO:0000313" key="3">
    <source>
        <dbReference type="Proteomes" id="UP001221757"/>
    </source>
</evidence>
<proteinExistence type="predicted"/>
<comment type="caution">
    <text evidence="2">The sequence shown here is derived from an EMBL/GenBank/DDBJ whole genome shotgun (WGS) entry which is preliminary data.</text>
</comment>
<accession>A0AAD7DVP9</accession>
<dbReference type="EMBL" id="JARKIE010000021">
    <property type="protein sequence ID" value="KAJ7700069.1"/>
    <property type="molecule type" value="Genomic_DNA"/>
</dbReference>
<dbReference type="AlphaFoldDB" id="A0AAD7DVP9"/>
<protein>
    <submittedName>
        <fullName evidence="2">Uncharacterized protein</fullName>
    </submittedName>
</protein>
<feature type="region of interest" description="Disordered" evidence="1">
    <location>
        <begin position="141"/>
        <end position="161"/>
    </location>
</feature>